<dbReference type="RefSeq" id="WP_090193907.1">
    <property type="nucleotide sequence ID" value="NZ_LT629785.1"/>
</dbReference>
<dbReference type="PROSITE" id="PS51063">
    <property type="entry name" value="HTH_CRP_2"/>
    <property type="match status" value="1"/>
</dbReference>
<dbReference type="InterPro" id="IPR036388">
    <property type="entry name" value="WH-like_DNA-bd_sf"/>
</dbReference>
<accession>A0A1H2FES5</accession>
<dbReference type="InterPro" id="IPR036390">
    <property type="entry name" value="WH_DNA-bd_sf"/>
</dbReference>
<dbReference type="EMBL" id="LT629785">
    <property type="protein sequence ID" value="SDU05870.1"/>
    <property type="molecule type" value="Genomic_DNA"/>
</dbReference>
<sequence>MVLHRIHQQILRSHHLFEPLSEEQMEELMGNSQLLNIDKGAPLFLQGEPASSFYFIISGSVKVYRLAADGQEKVFDVINARQTVAEAMLLTDSADYSACAEALEPTQLYRLPSNVYLHLLQNNNRLAFALLGRLSGRMQQRLNEIETLSLKNATHRVVRYLLNQLGQCQESVTSFNLPMAKQLIAGHLSIQPETFSRVIRRLADEQVISQSGRQINILNRFRLEQFE</sequence>
<keyword evidence="3" id="KW-0804">Transcription</keyword>
<evidence type="ECO:0000259" key="4">
    <source>
        <dbReference type="PROSITE" id="PS50042"/>
    </source>
</evidence>
<dbReference type="Gene3D" id="2.60.120.10">
    <property type="entry name" value="Jelly Rolls"/>
    <property type="match status" value="1"/>
</dbReference>
<dbReference type="SUPFAM" id="SSF46785">
    <property type="entry name" value="Winged helix' DNA-binding domain"/>
    <property type="match status" value="1"/>
</dbReference>
<keyword evidence="2" id="KW-0238">DNA-binding</keyword>
<dbReference type="PANTHER" id="PTHR24567">
    <property type="entry name" value="CRP FAMILY TRANSCRIPTIONAL REGULATORY PROTEIN"/>
    <property type="match status" value="1"/>
</dbReference>
<reference evidence="7" key="1">
    <citation type="submission" date="2016-10" db="EMBL/GenBank/DDBJ databases">
        <authorList>
            <person name="Varghese N."/>
            <person name="Submissions S."/>
        </authorList>
    </citation>
    <scope>NUCLEOTIDE SEQUENCE [LARGE SCALE GENOMIC DNA]</scope>
    <source>
        <strain evidence="7">DSM 17875</strain>
    </source>
</reference>
<dbReference type="Pfam" id="PF00027">
    <property type="entry name" value="cNMP_binding"/>
    <property type="match status" value="1"/>
</dbReference>
<keyword evidence="6" id="KW-0808">Transferase</keyword>
<feature type="domain" description="HTH crp-type" evidence="5">
    <location>
        <begin position="151"/>
        <end position="221"/>
    </location>
</feature>
<dbReference type="SMART" id="SM00100">
    <property type="entry name" value="cNMP"/>
    <property type="match status" value="1"/>
</dbReference>
<evidence type="ECO:0000313" key="6">
    <source>
        <dbReference type="EMBL" id="SDU05870.1"/>
    </source>
</evidence>
<dbReference type="GO" id="GO:0003677">
    <property type="term" value="F:DNA binding"/>
    <property type="evidence" value="ECO:0007669"/>
    <property type="project" value="UniProtKB-KW"/>
</dbReference>
<proteinExistence type="predicted"/>
<dbReference type="AlphaFoldDB" id="A0A1H2FES5"/>
<keyword evidence="7" id="KW-1185">Reference proteome</keyword>
<keyword evidence="1" id="KW-0805">Transcription regulation</keyword>
<evidence type="ECO:0000256" key="3">
    <source>
        <dbReference type="ARBA" id="ARBA00023163"/>
    </source>
</evidence>
<evidence type="ECO:0000313" key="7">
    <source>
        <dbReference type="Proteomes" id="UP000243232"/>
    </source>
</evidence>
<dbReference type="GO" id="GO:0005829">
    <property type="term" value="C:cytosol"/>
    <property type="evidence" value="ECO:0007669"/>
    <property type="project" value="TreeGrafter"/>
</dbReference>
<evidence type="ECO:0000259" key="5">
    <source>
        <dbReference type="PROSITE" id="PS51063"/>
    </source>
</evidence>
<feature type="domain" description="Cyclic nucleotide-binding" evidence="4">
    <location>
        <begin position="16"/>
        <end position="120"/>
    </location>
</feature>
<dbReference type="PROSITE" id="PS50042">
    <property type="entry name" value="CNMP_BINDING_3"/>
    <property type="match status" value="1"/>
</dbReference>
<keyword evidence="6" id="KW-0418">Kinase</keyword>
<dbReference type="Pfam" id="PF13545">
    <property type="entry name" value="HTH_Crp_2"/>
    <property type="match status" value="1"/>
</dbReference>
<dbReference type="InterPro" id="IPR018490">
    <property type="entry name" value="cNMP-bd_dom_sf"/>
</dbReference>
<dbReference type="InterPro" id="IPR014710">
    <property type="entry name" value="RmlC-like_jellyroll"/>
</dbReference>
<dbReference type="InterPro" id="IPR050397">
    <property type="entry name" value="Env_Response_Regulators"/>
</dbReference>
<dbReference type="InterPro" id="IPR000595">
    <property type="entry name" value="cNMP-bd_dom"/>
</dbReference>
<dbReference type="OrthoDB" id="9777588at2"/>
<dbReference type="GO" id="GO:0003700">
    <property type="term" value="F:DNA-binding transcription factor activity"/>
    <property type="evidence" value="ECO:0007669"/>
    <property type="project" value="TreeGrafter"/>
</dbReference>
<organism evidence="6 7">
    <name type="scientific">Pseudomonas pohangensis</name>
    <dbReference type="NCBI Taxonomy" id="364197"/>
    <lineage>
        <taxon>Bacteria</taxon>
        <taxon>Pseudomonadati</taxon>
        <taxon>Pseudomonadota</taxon>
        <taxon>Gammaproteobacteria</taxon>
        <taxon>Pseudomonadales</taxon>
        <taxon>Pseudomonadaceae</taxon>
        <taxon>Pseudomonas</taxon>
    </lineage>
</organism>
<evidence type="ECO:0000256" key="2">
    <source>
        <dbReference type="ARBA" id="ARBA00023125"/>
    </source>
</evidence>
<protein>
    <submittedName>
        <fullName evidence="6">cAMP-binding domain of CRP or a regulatory subunit of cAMP-dependent protein kinases</fullName>
    </submittedName>
</protein>
<dbReference type="InterPro" id="IPR012318">
    <property type="entry name" value="HTH_CRP"/>
</dbReference>
<dbReference type="GO" id="GO:0016301">
    <property type="term" value="F:kinase activity"/>
    <property type="evidence" value="ECO:0007669"/>
    <property type="project" value="UniProtKB-KW"/>
</dbReference>
<dbReference type="CDD" id="cd00038">
    <property type="entry name" value="CAP_ED"/>
    <property type="match status" value="1"/>
</dbReference>
<dbReference type="SUPFAM" id="SSF51206">
    <property type="entry name" value="cAMP-binding domain-like"/>
    <property type="match status" value="1"/>
</dbReference>
<gene>
    <name evidence="6" type="ORF">SAMN05216296_1536</name>
</gene>
<dbReference type="STRING" id="364197.SAMN05216296_1536"/>
<name>A0A1H2FES5_9PSED</name>
<dbReference type="PANTHER" id="PTHR24567:SF68">
    <property type="entry name" value="DNA-BINDING TRANSCRIPTIONAL DUAL REGULATOR CRP"/>
    <property type="match status" value="1"/>
</dbReference>
<dbReference type="Gene3D" id="1.10.10.10">
    <property type="entry name" value="Winged helix-like DNA-binding domain superfamily/Winged helix DNA-binding domain"/>
    <property type="match status" value="1"/>
</dbReference>
<dbReference type="SMART" id="SM00419">
    <property type="entry name" value="HTH_CRP"/>
    <property type="match status" value="1"/>
</dbReference>
<evidence type="ECO:0000256" key="1">
    <source>
        <dbReference type="ARBA" id="ARBA00023015"/>
    </source>
</evidence>
<dbReference type="Proteomes" id="UP000243232">
    <property type="component" value="Chromosome I"/>
</dbReference>